<comment type="caution">
    <text evidence="1">The sequence shown here is derived from an EMBL/GenBank/DDBJ whole genome shotgun (WGS) entry which is preliminary data.</text>
</comment>
<evidence type="ECO:0000313" key="2">
    <source>
        <dbReference type="Proteomes" id="UP000243579"/>
    </source>
</evidence>
<proteinExistence type="predicted"/>
<dbReference type="Proteomes" id="UP000243579">
    <property type="component" value="Unassembled WGS sequence"/>
</dbReference>
<evidence type="ECO:0000313" key="1">
    <source>
        <dbReference type="EMBL" id="OQR84367.1"/>
    </source>
</evidence>
<organism evidence="1 2">
    <name type="scientific">Achlya hypogyna</name>
    <name type="common">Oomycete</name>
    <name type="synonym">Protoachlya hypogyna</name>
    <dbReference type="NCBI Taxonomy" id="1202772"/>
    <lineage>
        <taxon>Eukaryota</taxon>
        <taxon>Sar</taxon>
        <taxon>Stramenopiles</taxon>
        <taxon>Oomycota</taxon>
        <taxon>Saprolegniomycetes</taxon>
        <taxon>Saprolegniales</taxon>
        <taxon>Achlyaceae</taxon>
        <taxon>Achlya</taxon>
    </lineage>
</organism>
<name>A0A1V9YFE8_ACHHY</name>
<protein>
    <submittedName>
        <fullName evidence="1">Uncharacterized protein</fullName>
    </submittedName>
</protein>
<gene>
    <name evidence="1" type="ORF">ACHHYP_20678</name>
</gene>
<sequence>MLLIGDRVLPSPSALLAVDMPLVGLLVPLGLLRTVRTTVGNLLAWPDAPAKKKGGTTSSSGWSASPWSGGLAYTLHANRNVDAPPVSEASIEKCYELAEQIAQELEAHPDSVTLERITEFVRRINFAQQGKKKYEHFVCLSKDKSARSLDELLHLFKANNSGALVEEWVPHIYWTRPAPFLLGLTVYSEEASDAIGGMTFLLDPPNQEKPPELFTIQRYSKWKDQ</sequence>
<dbReference type="AlphaFoldDB" id="A0A1V9YFE8"/>
<reference evidence="1 2" key="1">
    <citation type="journal article" date="2014" name="Genome Biol. Evol.">
        <title>The secreted proteins of Achlya hypogyna and Thraustotheca clavata identify the ancestral oomycete secretome and reveal gene acquisitions by horizontal gene transfer.</title>
        <authorList>
            <person name="Misner I."/>
            <person name="Blouin N."/>
            <person name="Leonard G."/>
            <person name="Richards T.A."/>
            <person name="Lane C.E."/>
        </authorList>
    </citation>
    <scope>NUCLEOTIDE SEQUENCE [LARGE SCALE GENOMIC DNA]</scope>
    <source>
        <strain evidence="1 2">ATCC 48635</strain>
    </source>
</reference>
<accession>A0A1V9YFE8</accession>
<dbReference type="EMBL" id="JNBR01001879">
    <property type="protein sequence ID" value="OQR84367.1"/>
    <property type="molecule type" value="Genomic_DNA"/>
</dbReference>
<keyword evidence="2" id="KW-1185">Reference proteome</keyword>